<name>A0A5B8UX36_9SPHI</name>
<dbReference type="RefSeq" id="WP_147032118.1">
    <property type="nucleotide sequence ID" value="NZ_CP042436.1"/>
</dbReference>
<dbReference type="PRINTS" id="PR01438">
    <property type="entry name" value="UNVRSLSTRESS"/>
</dbReference>
<dbReference type="KEGG" id="mgin:FRZ54_13465"/>
<dbReference type="Gene3D" id="3.40.50.620">
    <property type="entry name" value="HUPs"/>
    <property type="match status" value="2"/>
</dbReference>
<protein>
    <recommendedName>
        <fullName evidence="2">UspA domain-containing protein</fullName>
    </recommendedName>
</protein>
<dbReference type="PANTHER" id="PTHR46268:SF6">
    <property type="entry name" value="UNIVERSAL STRESS PROTEIN UP12"/>
    <property type="match status" value="1"/>
</dbReference>
<dbReference type="EMBL" id="CP042436">
    <property type="protein sequence ID" value="QEC63543.1"/>
    <property type="molecule type" value="Genomic_DNA"/>
</dbReference>
<dbReference type="SUPFAM" id="SSF52402">
    <property type="entry name" value="Adenine nucleotide alpha hydrolases-like"/>
    <property type="match status" value="2"/>
</dbReference>
<dbReference type="Pfam" id="PF00582">
    <property type="entry name" value="Usp"/>
    <property type="match status" value="1"/>
</dbReference>
<dbReference type="OrthoDB" id="9788959at2"/>
<sequence length="289" mass="32533">MKKILVLTDFSDNAAKASELAVEFGKKLNANILLFNSYSKFPTIASYAGGSWAVDEVMHKQGHSKNHLSLVAENLQNIPAKNSLDPEMPTITYLSEEGDLGSNVAEISKLNNIELIMMGARDKNSHDHILFGSDTKSVLRKAKRPVLFIPAKFALEKLNKVVFATDFEADDIVAIKYLLKLGGLFNYKLEIIHVSGLKKEAPDEDELAFINKFKKIRYENVSYQNIRGADIVTRLNRFIDETGAGMLAMVHHQESFLMDLLRESTTRKALLNQKIPLMIFPSRMMDELL</sequence>
<keyword evidence="4" id="KW-1185">Reference proteome</keyword>
<organism evidence="3 4">
    <name type="scientific">Mucilaginibacter ginsenosidivorans</name>
    <dbReference type="NCBI Taxonomy" id="398053"/>
    <lineage>
        <taxon>Bacteria</taxon>
        <taxon>Pseudomonadati</taxon>
        <taxon>Bacteroidota</taxon>
        <taxon>Sphingobacteriia</taxon>
        <taxon>Sphingobacteriales</taxon>
        <taxon>Sphingobacteriaceae</taxon>
        <taxon>Mucilaginibacter</taxon>
    </lineage>
</organism>
<dbReference type="InterPro" id="IPR006016">
    <property type="entry name" value="UspA"/>
</dbReference>
<comment type="similarity">
    <text evidence="1">Belongs to the universal stress protein A family.</text>
</comment>
<evidence type="ECO:0000259" key="2">
    <source>
        <dbReference type="Pfam" id="PF00582"/>
    </source>
</evidence>
<accession>A0A5B8UX36</accession>
<evidence type="ECO:0000256" key="1">
    <source>
        <dbReference type="ARBA" id="ARBA00008791"/>
    </source>
</evidence>
<proteinExistence type="inferred from homology"/>
<dbReference type="AlphaFoldDB" id="A0A5B8UX36"/>
<dbReference type="Proteomes" id="UP000321479">
    <property type="component" value="Chromosome"/>
</dbReference>
<dbReference type="CDD" id="cd00293">
    <property type="entry name" value="USP-like"/>
    <property type="match status" value="1"/>
</dbReference>
<feature type="domain" description="UspA" evidence="2">
    <location>
        <begin position="1"/>
        <end position="150"/>
    </location>
</feature>
<evidence type="ECO:0000313" key="3">
    <source>
        <dbReference type="EMBL" id="QEC63543.1"/>
    </source>
</evidence>
<dbReference type="InterPro" id="IPR006015">
    <property type="entry name" value="Universal_stress_UspA"/>
</dbReference>
<dbReference type="PANTHER" id="PTHR46268">
    <property type="entry name" value="STRESS RESPONSE PROTEIN NHAX"/>
    <property type="match status" value="1"/>
</dbReference>
<dbReference type="InterPro" id="IPR014729">
    <property type="entry name" value="Rossmann-like_a/b/a_fold"/>
</dbReference>
<reference evidence="3 4" key="1">
    <citation type="journal article" date="2017" name="Curr. Microbiol.">
        <title>Mucilaginibacter ginsenosidivorans sp. nov., Isolated from Soil of Ginseng Field.</title>
        <authorList>
            <person name="Kim M.M."/>
            <person name="Siddiqi M.Z."/>
            <person name="Im W.T."/>
        </authorList>
    </citation>
    <scope>NUCLEOTIDE SEQUENCE [LARGE SCALE GENOMIC DNA]</scope>
    <source>
        <strain evidence="3 4">Gsoil 3017</strain>
    </source>
</reference>
<evidence type="ECO:0000313" key="4">
    <source>
        <dbReference type="Proteomes" id="UP000321479"/>
    </source>
</evidence>
<gene>
    <name evidence="3" type="ORF">FRZ54_13465</name>
</gene>